<dbReference type="GO" id="GO:1902000">
    <property type="term" value="P:homogentisate catabolic process"/>
    <property type="evidence" value="ECO:0007669"/>
    <property type="project" value="TreeGrafter"/>
</dbReference>
<feature type="binding site" evidence="13">
    <location>
        <position position="166"/>
    </location>
    <ligand>
        <name>Ca(2+)</name>
        <dbReference type="ChEBI" id="CHEBI:29108"/>
    </ligand>
</feature>
<evidence type="ECO:0000313" key="17">
    <source>
        <dbReference type="Proteomes" id="UP000282957"/>
    </source>
</evidence>
<dbReference type="InterPro" id="IPR036462">
    <property type="entry name" value="Fumarylacetoacetase_N_sf"/>
</dbReference>
<evidence type="ECO:0000256" key="11">
    <source>
        <dbReference type="PIRSR" id="PIRSR605959-1"/>
    </source>
</evidence>
<feature type="binding site" evidence="13">
    <location>
        <position position="294"/>
    </location>
    <ligand>
        <name>Mg(2+)</name>
        <dbReference type="ChEBI" id="CHEBI:18420"/>
    </ligand>
</feature>
<dbReference type="UniPathway" id="UPA00139">
    <property type="reaction ID" value="UER00341"/>
</dbReference>
<dbReference type="InterPro" id="IPR005959">
    <property type="entry name" value="Fumarylacetoacetase"/>
</dbReference>
<keyword evidence="9" id="KW-0828">Tyrosine catabolism</keyword>
<comment type="pathway">
    <text evidence="3">Amino-acid degradation; L-phenylalanine degradation; acetoacetate and fumarate from L-phenylalanine: step 6/6.</text>
</comment>
<dbReference type="InterPro" id="IPR011234">
    <property type="entry name" value="Fumarylacetoacetase-like_C"/>
</dbReference>
<feature type="binding site" evidence="13">
    <location>
        <position position="270"/>
    </location>
    <ligand>
        <name>Mg(2+)</name>
        <dbReference type="ChEBI" id="CHEBI:18420"/>
    </ligand>
</feature>
<name>A0A437MMN4_9PROT</name>
<feature type="active site" description="Proton acceptor" evidence="11">
    <location>
        <position position="173"/>
    </location>
</feature>
<evidence type="ECO:0000256" key="5">
    <source>
        <dbReference type="ARBA" id="ARBA00022723"/>
    </source>
</evidence>
<dbReference type="PANTHER" id="PTHR43069:SF2">
    <property type="entry name" value="FUMARYLACETOACETASE"/>
    <property type="match status" value="1"/>
</dbReference>
<evidence type="ECO:0000256" key="1">
    <source>
        <dbReference type="ARBA" id="ARBA00001913"/>
    </source>
</evidence>
<evidence type="ECO:0000256" key="12">
    <source>
        <dbReference type="PIRSR" id="PIRSR605959-2"/>
    </source>
</evidence>
<feature type="binding site" evidence="13">
    <location>
        <position position="290"/>
    </location>
    <ligand>
        <name>Mg(2+)</name>
        <dbReference type="ChEBI" id="CHEBI:18420"/>
    </ligand>
</feature>
<evidence type="ECO:0000259" key="14">
    <source>
        <dbReference type="Pfam" id="PF01557"/>
    </source>
</evidence>
<evidence type="ECO:0000256" key="4">
    <source>
        <dbReference type="ARBA" id="ARBA00012094"/>
    </source>
</evidence>
<evidence type="ECO:0000256" key="9">
    <source>
        <dbReference type="ARBA" id="ARBA00022878"/>
    </source>
</evidence>
<dbReference type="EC" id="3.7.1.2" evidence="4"/>
<dbReference type="GO" id="GO:0006572">
    <property type="term" value="P:L-tyrosine catabolic process"/>
    <property type="evidence" value="ECO:0007669"/>
    <property type="project" value="UniProtKB-KW"/>
</dbReference>
<feature type="binding site" evidence="12">
    <location>
        <position position="277"/>
    </location>
    <ligand>
        <name>substrate</name>
    </ligand>
</feature>
<sequence length="463" mass="48546">MGGFGQRVGCIVEHLEKIYFLLQSRSRVAFSTAGGNQVPIDATHAPGLKSWVQGANAPGCDFPIQNLPHGVFSPAGSAPRGGIAIGDQVLDVAAAVAAGKLKGAAAEAAAAPTLNGLMALGRDAALEIRAAVSALLAEGAEPLPALLHPMSGVAMHLPTTVRNFSDFMASRPHCYRLGVKRDANNPLPPAFHHLPVAYHSRASSVRVSGTPLRRPWGQYPKGDGVVFAPTEAMDFELELAVWIAGENELGSPTPISLADSRLFGFGLLNDWSVRDVQRYEMPPLGPFLGKSVMTAVSPWVITAAAMEPFMVAQPAREDGDPPCPAHLTSTRPDALNLQMRAAILTPKLRAAGAAPHIVTDTPFAPMSWTPAQMVAHHTSNGCNLLPGDLLGSGTVSGPKDGQEACIAELLLRGPMQFPNGETRRFLEDGDEVVFTAQAGAPGATTIGFGECRGEVIPAHASVT</sequence>
<evidence type="ECO:0000256" key="8">
    <source>
        <dbReference type="ARBA" id="ARBA00022842"/>
    </source>
</evidence>
<dbReference type="Pfam" id="PF01557">
    <property type="entry name" value="FAA_hydrolase"/>
    <property type="match status" value="1"/>
</dbReference>
<feature type="binding site" evidence="12">
    <location>
        <position position="394"/>
    </location>
    <ligand>
        <name>substrate</name>
    </ligand>
</feature>
<evidence type="ECO:0000313" key="16">
    <source>
        <dbReference type="EMBL" id="RVT98893.1"/>
    </source>
</evidence>
<feature type="binding site" evidence="13">
    <location>
        <position position="270"/>
    </location>
    <ligand>
        <name>Ca(2+)</name>
        <dbReference type="ChEBI" id="CHEBI:29108"/>
    </ligand>
</feature>
<feature type="binding site" evidence="13">
    <location>
        <position position="238"/>
    </location>
    <ligand>
        <name>Ca(2+)</name>
        <dbReference type="ChEBI" id="CHEBI:29108"/>
    </ligand>
</feature>
<feature type="binding site" evidence="13">
    <location>
        <position position="236"/>
    </location>
    <ligand>
        <name>Ca(2+)</name>
        <dbReference type="ChEBI" id="CHEBI:29108"/>
    </ligand>
</feature>
<dbReference type="AlphaFoldDB" id="A0A437MMN4"/>
<feature type="domain" description="Fumarylacetoacetase-like C-terminal" evidence="14">
    <location>
        <begin position="173"/>
        <end position="455"/>
    </location>
</feature>
<dbReference type="OrthoDB" id="3766879at2"/>
<evidence type="ECO:0000256" key="7">
    <source>
        <dbReference type="ARBA" id="ARBA00022837"/>
    </source>
</evidence>
<dbReference type="Pfam" id="PF09298">
    <property type="entry name" value="FAA_hydrolase_N"/>
    <property type="match status" value="1"/>
</dbReference>
<keyword evidence="7 13" id="KW-0106">Calcium</keyword>
<comment type="cofactor">
    <cofactor evidence="1 13">
        <name>Ca(2+)</name>
        <dbReference type="ChEBI" id="CHEBI:29108"/>
    </cofactor>
</comment>
<dbReference type="EMBL" id="SACL01000001">
    <property type="protein sequence ID" value="RVT98893.1"/>
    <property type="molecule type" value="Genomic_DNA"/>
</dbReference>
<evidence type="ECO:0000256" key="2">
    <source>
        <dbReference type="ARBA" id="ARBA00001946"/>
    </source>
</evidence>
<keyword evidence="5 13" id="KW-0479">Metal-binding</keyword>
<reference evidence="16 17" key="1">
    <citation type="submission" date="2019-01" db="EMBL/GenBank/DDBJ databases">
        <authorList>
            <person name="Chen W.-M."/>
        </authorList>
    </citation>
    <scope>NUCLEOTIDE SEQUENCE [LARGE SCALE GENOMIC DNA]</scope>
    <source>
        <strain evidence="16 17">CCP-6</strain>
    </source>
</reference>
<keyword evidence="8 13" id="KW-0460">Magnesium</keyword>
<evidence type="ECO:0000256" key="6">
    <source>
        <dbReference type="ARBA" id="ARBA00022801"/>
    </source>
</evidence>
<dbReference type="GO" id="GO:0006559">
    <property type="term" value="P:L-phenylalanine catabolic process"/>
    <property type="evidence" value="ECO:0007669"/>
    <property type="project" value="UniProtKB-UniPathway"/>
</dbReference>
<keyword evidence="10" id="KW-0585">Phenylalanine catabolism</keyword>
<dbReference type="Gene3D" id="3.90.850.10">
    <property type="entry name" value="Fumarylacetoacetase-like, C-terminal domain"/>
    <property type="match status" value="1"/>
</dbReference>
<keyword evidence="17" id="KW-1185">Reference proteome</keyword>
<dbReference type="PANTHER" id="PTHR43069">
    <property type="entry name" value="FUMARYLACETOACETASE"/>
    <property type="match status" value="1"/>
</dbReference>
<proteinExistence type="predicted"/>
<evidence type="ECO:0000256" key="13">
    <source>
        <dbReference type="PIRSR" id="PIRSR605959-3"/>
    </source>
</evidence>
<comment type="cofactor">
    <cofactor evidence="2 13">
        <name>Mg(2+)</name>
        <dbReference type="ChEBI" id="CHEBI:18420"/>
    </cofactor>
</comment>
<dbReference type="InterPro" id="IPR015377">
    <property type="entry name" value="Fumarylacetoacetase_N"/>
</dbReference>
<dbReference type="NCBIfam" id="TIGR01266">
    <property type="entry name" value="fum_ac_acetase"/>
    <property type="match status" value="1"/>
</dbReference>
<dbReference type="GO" id="GO:0046872">
    <property type="term" value="F:metal ion binding"/>
    <property type="evidence" value="ECO:0007669"/>
    <property type="project" value="UniProtKB-KW"/>
</dbReference>
<feature type="domain" description="Fumarylacetoacetase N-terminal" evidence="15">
    <location>
        <begin position="65"/>
        <end position="158"/>
    </location>
</feature>
<gene>
    <name evidence="16" type="primary">fahA</name>
    <name evidence="16" type="ORF">EOD42_01905</name>
</gene>
<comment type="caution">
    <text evidence="16">The sequence shown here is derived from an EMBL/GenBank/DDBJ whole genome shotgun (WGS) entry which is preliminary data.</text>
</comment>
<evidence type="ECO:0000256" key="10">
    <source>
        <dbReference type="ARBA" id="ARBA00023232"/>
    </source>
</evidence>
<evidence type="ECO:0000256" key="3">
    <source>
        <dbReference type="ARBA" id="ARBA00004782"/>
    </source>
</evidence>
<protein>
    <recommendedName>
        <fullName evidence="4">fumarylacetoacetase</fullName>
        <ecNumber evidence="4">3.7.1.2</ecNumber>
    </recommendedName>
</protein>
<keyword evidence="6 16" id="KW-0378">Hydrolase</keyword>
<accession>A0A437MMN4</accession>
<dbReference type="InterPro" id="IPR036663">
    <property type="entry name" value="Fumarylacetoacetase_C_sf"/>
</dbReference>
<dbReference type="SUPFAM" id="SSF63433">
    <property type="entry name" value="Fumarylacetoacetate hydrolase, FAH, N-terminal domain"/>
    <property type="match status" value="1"/>
</dbReference>
<dbReference type="SUPFAM" id="SSF56529">
    <property type="entry name" value="FAH"/>
    <property type="match status" value="1"/>
</dbReference>
<dbReference type="Gene3D" id="2.30.30.230">
    <property type="entry name" value="Fumarylacetoacetase, N-terminal domain"/>
    <property type="match status" value="1"/>
</dbReference>
<evidence type="ECO:0000259" key="15">
    <source>
        <dbReference type="Pfam" id="PF09298"/>
    </source>
</evidence>
<dbReference type="Proteomes" id="UP000282957">
    <property type="component" value="Unassembled WGS sequence"/>
</dbReference>
<organism evidence="16 17">
    <name type="scientific">Rhodovarius crocodyli</name>
    <dbReference type="NCBI Taxonomy" id="1979269"/>
    <lineage>
        <taxon>Bacteria</taxon>
        <taxon>Pseudomonadati</taxon>
        <taxon>Pseudomonadota</taxon>
        <taxon>Alphaproteobacteria</taxon>
        <taxon>Acetobacterales</taxon>
        <taxon>Roseomonadaceae</taxon>
        <taxon>Rhodovarius</taxon>
    </lineage>
</organism>
<dbReference type="GO" id="GO:0004334">
    <property type="term" value="F:fumarylacetoacetase activity"/>
    <property type="evidence" value="ECO:0007669"/>
    <property type="project" value="UniProtKB-EC"/>
</dbReference>
<feature type="binding site" evidence="12">
    <location>
        <position position="181"/>
    </location>
    <ligand>
        <name>substrate</name>
    </ligand>
</feature>